<evidence type="ECO:0000256" key="1">
    <source>
        <dbReference type="SAM" id="Phobius"/>
    </source>
</evidence>
<proteinExistence type="predicted"/>
<dbReference type="Proteomes" id="UP000287243">
    <property type="component" value="Chromosome"/>
</dbReference>
<dbReference type="EMBL" id="CP019384">
    <property type="protein sequence ID" value="QAT16257.1"/>
    <property type="molecule type" value="Genomic_DNA"/>
</dbReference>
<dbReference type="KEGG" id="vai:BU251_00135"/>
<protein>
    <submittedName>
        <fullName evidence="2">Expressed membrane protein</fullName>
    </submittedName>
</protein>
<accession>A0A410P238</accession>
<name>A0A410P238_VELA1</name>
<keyword evidence="1" id="KW-1133">Transmembrane helix</keyword>
<keyword evidence="1" id="KW-0812">Transmembrane</keyword>
<evidence type="ECO:0000313" key="3">
    <source>
        <dbReference type="Proteomes" id="UP000287243"/>
    </source>
</evidence>
<feature type="transmembrane region" description="Helical" evidence="1">
    <location>
        <begin position="113"/>
        <end position="133"/>
    </location>
</feature>
<reference evidence="2 3" key="1">
    <citation type="submission" date="2017-01" db="EMBL/GenBank/DDBJ databases">
        <title>First insights into the biology of 'candidatus Vampirococcus archaeovorus'.</title>
        <authorList>
            <person name="Kizina J."/>
            <person name="Jordan S."/>
            <person name="Stueber K."/>
            <person name="Reinhardt R."/>
            <person name="Harder J."/>
        </authorList>
    </citation>
    <scope>NUCLEOTIDE SEQUENCE [LARGE SCALE GENOMIC DNA]</scope>
    <source>
        <strain evidence="2 3">LiM</strain>
    </source>
</reference>
<dbReference type="AlphaFoldDB" id="A0A410P238"/>
<sequence>MLILATVVLLMFAMVTLNLGNVAINSTGVSNAADSGGLYLASQLATKSRQLYESLGNTTEKCQKTGWASFVLAIVIAIIAIVAVVITCGAAAPGLTGLAAVASQVASVGTTTLVAAGAIGGAVGGAIGGAIAGTGVLQGALTGAAVGAALGFAAAGAAGALGGATSSSGLGATATSGSVAGEGGAVMTGQGIATASGTMAFEAGAALPAGSQLLAGSILIPSTAGLGTLALGALSLAAAGYNQSVQQSMPGAVAEQFTKMLNKMSEPNRIRESVFMQALELVVDDPTKSYDSPDSNLNGDTLEYVPDFQIWLFNRFRIINSVTDLIDPEPVVYDFLNNYAWQFENVCKLANEGGIYWQYVTGTVYAEDVPGPLERADYKWVLTPDPTPEDPGNMKYVAAAGRDGHVVELLRALRNAGYSVPFWNPGPDPAAMNEWGNQCNGDVCIDPPISLGYDELDDMADNLMEMGDFIGALRSMPQNDTIEAWRGWAFFFYDEYDTTNPATYLMRSAKYEEELGQWITAIESIRTTLPACLFGGPSGDTVLNPPCQFGAGGSVDSDIDDEFYNAFYDLGGMQYEMNSFHGAIQGFFSALFPDVEEEAYDQTCVPPDELNPAGKPCGGKNPVRYEWKDSRGDHEVTVKAVFNVPRLRTYKTGNWFSGKVCVQLLYGAENTQVIVSRWDSSKGMGALGTWNPFGGRVTKAARAYYSYNKEVRLVN</sequence>
<feature type="transmembrane region" description="Helical" evidence="1">
    <location>
        <begin position="67"/>
        <end position="92"/>
    </location>
</feature>
<keyword evidence="1" id="KW-0472">Membrane</keyword>
<gene>
    <name evidence="2" type="ORF">BU251_00135</name>
</gene>
<evidence type="ECO:0000313" key="2">
    <source>
        <dbReference type="EMBL" id="QAT16257.1"/>
    </source>
</evidence>
<feature type="transmembrane region" description="Helical" evidence="1">
    <location>
        <begin position="139"/>
        <end position="161"/>
    </location>
</feature>
<keyword evidence="3" id="KW-1185">Reference proteome</keyword>
<organism evidence="2 3">
    <name type="scientific">Velamenicoccus archaeovorus</name>
    <dbReference type="NCBI Taxonomy" id="1930593"/>
    <lineage>
        <taxon>Bacteria</taxon>
        <taxon>Pseudomonadati</taxon>
        <taxon>Candidatus Omnitrophota</taxon>
        <taxon>Candidatus Velamenicoccus</taxon>
    </lineage>
</organism>